<gene>
    <name evidence="2" type="ORF">HM131_17470</name>
</gene>
<dbReference type="RefSeq" id="WP_085030975.1">
    <property type="nucleotide sequence ID" value="NZ_CP020772.1"/>
</dbReference>
<evidence type="ECO:0000313" key="3">
    <source>
        <dbReference type="Proteomes" id="UP000192527"/>
    </source>
</evidence>
<reference evidence="2 3" key="1">
    <citation type="submission" date="2017-04" db="EMBL/GenBank/DDBJ databases">
        <title>The whole genome sequencing and assembly of Halobacillus mangrovi strain.</title>
        <authorList>
            <person name="Lee S.-J."/>
            <person name="Park M.-K."/>
            <person name="Kim J.-Y."/>
            <person name="Lee Y.-J."/>
            <person name="Yi H."/>
            <person name="Bahn Y.-S."/>
            <person name="Kim J.F."/>
            <person name="Lee D.-W."/>
        </authorList>
    </citation>
    <scope>NUCLEOTIDE SEQUENCE [LARGE SCALE GENOMIC DNA]</scope>
    <source>
        <strain evidence="2 3">KTB 131</strain>
    </source>
</reference>
<dbReference type="InterPro" id="IPR027417">
    <property type="entry name" value="P-loop_NTPase"/>
</dbReference>
<organism evidence="2 3">
    <name type="scientific">Halobacillus mangrovi</name>
    <dbReference type="NCBI Taxonomy" id="402384"/>
    <lineage>
        <taxon>Bacteria</taxon>
        <taxon>Bacillati</taxon>
        <taxon>Bacillota</taxon>
        <taxon>Bacilli</taxon>
        <taxon>Bacillales</taxon>
        <taxon>Bacillaceae</taxon>
        <taxon>Halobacillus</taxon>
    </lineage>
</organism>
<accession>A0A1W5ZYT5</accession>
<keyword evidence="3" id="KW-1185">Reference proteome</keyword>
<dbReference type="Pfam" id="PF10593">
    <property type="entry name" value="Z1"/>
    <property type="match status" value="1"/>
</dbReference>
<evidence type="ECO:0000313" key="2">
    <source>
        <dbReference type="EMBL" id="ARI78516.1"/>
    </source>
</evidence>
<dbReference type="Proteomes" id="UP000192527">
    <property type="component" value="Chromosome"/>
</dbReference>
<sequence length="736" mass="85278">MKTLETVQTQGRFFQHLQYKNEYTEESKECIILTAAQLMDKKTSENRPGMLLGKIQSGKTRTFIGVMGLAYDNGFDAVIILTQGTNALVKQTYARLEEEFAEQIAEDKLRVYDIMSMPERLRKYELSQKLAFIVKKETHNLDRLREALVDQYPSLSNKKILFIDDEADFASVAYEYKREQNITKMRVIASKINELRSRLQESAFLQVTATPYSLYLQPEDMTIHEGKVFEPIRPSFTELVPVHDQYIGGDMYFEKSQIDGHLASYLYHEVDEKELQVMKKMDGRRVKMDKLLTQKNIANIRRAIVNFIVGSCIRRWQQRQLGTKQQKYSFIIHTERGKNAHAWQGELIRSFEDLLMEGANEETDVFQTLVQQSYQDLIRSVKTLNKAPAPSYLQVYQEVKLALEEEYIVSSIVNSEKDVNEMLDYSGQLHLRAPMNIFIGGQILDRGVTIHNLIGFFYGRNPKSFQQDTVLQHSRMYGARLLEDLAVTRFYTTQRIYSIMERIHEFDAGLRHAFERGGHECGVVFIQKDLNSTILPCSPNKILLSSLTMLKPHKRLLPVGFQTGYKTHIQKTVRYIDRLIENEVKNALYHEEGAYLIPVEKAKEMITFVHKTFEMEEGREFNQDEYHSVLDYLSTEAKSGAYVWLITRTRREIQRFKKDGTFENSPDTPGKGKGELAIARRQAKDHPALIMLRQEGKKEHGWRGAEFWWPVVVAQSETTPTVFAKKNDKISKTAAK</sequence>
<evidence type="ECO:0000259" key="1">
    <source>
        <dbReference type="Pfam" id="PF10593"/>
    </source>
</evidence>
<dbReference type="InterPro" id="IPR018310">
    <property type="entry name" value="Put_endonuclease_Z1-dom"/>
</dbReference>
<dbReference type="OrthoDB" id="436461at2"/>
<dbReference type="KEGG" id="hmn:HM131_17470"/>
<dbReference type="STRING" id="402384.HM131_17470"/>
<dbReference type="EMBL" id="CP020772">
    <property type="protein sequence ID" value="ARI78516.1"/>
    <property type="molecule type" value="Genomic_DNA"/>
</dbReference>
<dbReference type="SUPFAM" id="SSF52540">
    <property type="entry name" value="P-loop containing nucleoside triphosphate hydrolases"/>
    <property type="match status" value="1"/>
</dbReference>
<proteinExistence type="predicted"/>
<feature type="domain" description="Putative endonuclease Z1" evidence="1">
    <location>
        <begin position="300"/>
        <end position="516"/>
    </location>
</feature>
<name>A0A1W5ZYT5_9BACI</name>
<dbReference type="AlphaFoldDB" id="A0A1W5ZYT5"/>
<protein>
    <recommendedName>
        <fullName evidence="1">Putative endonuclease Z1 domain-containing protein</fullName>
    </recommendedName>
</protein>